<feature type="active site" description="Proton donor" evidence="6">
    <location>
        <position position="152"/>
    </location>
</feature>
<gene>
    <name evidence="9" type="ORF">GCM10007877_24980</name>
</gene>
<dbReference type="Proteomes" id="UP001156870">
    <property type="component" value="Unassembled WGS sequence"/>
</dbReference>
<dbReference type="AlphaFoldDB" id="A0AA37WM32"/>
<dbReference type="PIRSF" id="PIRSF005096">
    <property type="entry name" value="GALM"/>
    <property type="match status" value="1"/>
</dbReference>
<dbReference type="InterPro" id="IPR014718">
    <property type="entry name" value="GH-type_carb-bd"/>
</dbReference>
<sequence length="337" mass="37969">MRVSFLNYGARMVELCVPDRHGERRNIVLGYSDPNAYLHDPFYLGATVGRYANRIQAGRVRCQEIDLQLATDETGEHLHGGPLGFDSQFWLIDESVSNHQYLRMTLLSPSGDQGYPGTVLVTAEYQLSEDSILSLSMTAHTDQKTPFGLSQHSYFNLDGIFPISNQSARKAGNTFDHLVTLPSDTFLSTGPDQIPLAHASPVDQTPMDFRRERRLGEQFDHFMSLDSQLQRAKGYDHCWCYPVKNTELTTNAVVASPKSGIELTVRSNQPGAQFYGGNNLKPVTINGQCYYVHPYEAFCIEPQSYPNGPNRCDSPNAWLLPGEQYEFSVEWVFRVRN</sequence>
<dbReference type="Gene3D" id="2.70.98.10">
    <property type="match status" value="1"/>
</dbReference>
<evidence type="ECO:0000256" key="6">
    <source>
        <dbReference type="PIRSR" id="PIRSR005096-1"/>
    </source>
</evidence>
<comment type="pathway">
    <text evidence="1 5">Carbohydrate metabolism; hexose metabolism.</text>
</comment>
<dbReference type="PANTHER" id="PTHR10091:SF0">
    <property type="entry name" value="GALACTOSE MUTAROTASE"/>
    <property type="match status" value="1"/>
</dbReference>
<evidence type="ECO:0000313" key="10">
    <source>
        <dbReference type="Proteomes" id="UP001156870"/>
    </source>
</evidence>
<dbReference type="InterPro" id="IPR011013">
    <property type="entry name" value="Gal_mutarotase_sf_dom"/>
</dbReference>
<keyword evidence="3 5" id="KW-0413">Isomerase</keyword>
<keyword evidence="10" id="KW-1185">Reference proteome</keyword>
<dbReference type="EC" id="5.1.3.3" evidence="5"/>
<proteinExistence type="inferred from homology"/>
<accession>A0AA37WM32</accession>
<evidence type="ECO:0000313" key="9">
    <source>
        <dbReference type="EMBL" id="GLS26779.1"/>
    </source>
</evidence>
<comment type="similarity">
    <text evidence="2 5">Belongs to the aldose epimerase family.</text>
</comment>
<comment type="caution">
    <text evidence="9">The sequence shown here is derived from an EMBL/GenBank/DDBJ whole genome shotgun (WGS) entry which is preliminary data.</text>
</comment>
<dbReference type="SUPFAM" id="SSF74650">
    <property type="entry name" value="Galactose mutarotase-like"/>
    <property type="match status" value="1"/>
</dbReference>
<dbReference type="NCBIfam" id="NF008277">
    <property type="entry name" value="PRK11055.1"/>
    <property type="match status" value="1"/>
</dbReference>
<dbReference type="InterPro" id="IPR047215">
    <property type="entry name" value="Galactose_mutarotase-like"/>
</dbReference>
<comment type="catalytic activity">
    <reaction evidence="5">
        <text>alpha-D-glucose = beta-D-glucose</text>
        <dbReference type="Rhea" id="RHEA:10264"/>
        <dbReference type="ChEBI" id="CHEBI:15903"/>
        <dbReference type="ChEBI" id="CHEBI:17925"/>
        <dbReference type="EC" id="5.1.3.3"/>
    </reaction>
</comment>
<dbReference type="GO" id="GO:0030246">
    <property type="term" value="F:carbohydrate binding"/>
    <property type="evidence" value="ECO:0007669"/>
    <property type="project" value="InterPro"/>
</dbReference>
<dbReference type="PANTHER" id="PTHR10091">
    <property type="entry name" value="ALDOSE-1-EPIMERASE"/>
    <property type="match status" value="1"/>
</dbReference>
<evidence type="ECO:0000256" key="7">
    <source>
        <dbReference type="PIRSR" id="PIRSR005096-2"/>
    </source>
</evidence>
<evidence type="ECO:0000256" key="8">
    <source>
        <dbReference type="PIRSR" id="PIRSR005096-3"/>
    </source>
</evidence>
<dbReference type="GO" id="GO:0033499">
    <property type="term" value="P:galactose catabolic process via UDP-galactose, Leloir pathway"/>
    <property type="evidence" value="ECO:0007669"/>
    <property type="project" value="TreeGrafter"/>
</dbReference>
<dbReference type="GO" id="GO:0004034">
    <property type="term" value="F:aldose 1-epimerase activity"/>
    <property type="evidence" value="ECO:0007669"/>
    <property type="project" value="UniProtKB-EC"/>
</dbReference>
<evidence type="ECO:0000256" key="4">
    <source>
        <dbReference type="ARBA" id="ARBA00023277"/>
    </source>
</evidence>
<evidence type="ECO:0000256" key="1">
    <source>
        <dbReference type="ARBA" id="ARBA00005028"/>
    </source>
</evidence>
<feature type="binding site" evidence="8">
    <location>
        <begin position="53"/>
        <end position="54"/>
    </location>
    <ligand>
        <name>beta-D-galactose</name>
        <dbReference type="ChEBI" id="CHEBI:27667"/>
    </ligand>
</feature>
<protein>
    <recommendedName>
        <fullName evidence="5">Aldose 1-epimerase</fullName>
        <ecNumber evidence="5">5.1.3.3</ecNumber>
    </recommendedName>
</protein>
<reference evidence="9 10" key="1">
    <citation type="journal article" date="2014" name="Int. J. Syst. Evol. Microbiol.">
        <title>Complete genome sequence of Corynebacterium casei LMG S-19264T (=DSM 44701T), isolated from a smear-ripened cheese.</title>
        <authorList>
            <consortium name="US DOE Joint Genome Institute (JGI-PGF)"/>
            <person name="Walter F."/>
            <person name="Albersmeier A."/>
            <person name="Kalinowski J."/>
            <person name="Ruckert C."/>
        </authorList>
    </citation>
    <scope>NUCLEOTIDE SEQUENCE [LARGE SCALE GENOMIC DNA]</scope>
    <source>
        <strain evidence="9 10">NBRC 110095</strain>
    </source>
</reference>
<name>A0AA37WM32_9GAMM</name>
<feature type="binding site" evidence="7">
    <location>
        <position position="236"/>
    </location>
    <ligand>
        <name>beta-D-galactose</name>
        <dbReference type="ChEBI" id="CHEBI:27667"/>
    </ligand>
</feature>
<evidence type="ECO:0000256" key="3">
    <source>
        <dbReference type="ARBA" id="ARBA00023235"/>
    </source>
</evidence>
<feature type="binding site" evidence="8">
    <location>
        <begin position="152"/>
        <end position="154"/>
    </location>
    <ligand>
        <name>beta-D-galactose</name>
        <dbReference type="ChEBI" id="CHEBI:27667"/>
    </ligand>
</feature>
<dbReference type="InterPro" id="IPR008183">
    <property type="entry name" value="Aldose_1/G6P_1-epimerase"/>
</dbReference>
<dbReference type="Pfam" id="PF01263">
    <property type="entry name" value="Aldose_epim"/>
    <property type="match status" value="1"/>
</dbReference>
<evidence type="ECO:0000256" key="2">
    <source>
        <dbReference type="ARBA" id="ARBA00006206"/>
    </source>
</evidence>
<dbReference type="InterPro" id="IPR015443">
    <property type="entry name" value="Aldose_1-epimerase"/>
</dbReference>
<keyword evidence="4 5" id="KW-0119">Carbohydrate metabolism</keyword>
<organism evidence="9 10">
    <name type="scientific">Marinibactrum halimedae</name>
    <dbReference type="NCBI Taxonomy" id="1444977"/>
    <lineage>
        <taxon>Bacteria</taxon>
        <taxon>Pseudomonadati</taxon>
        <taxon>Pseudomonadota</taxon>
        <taxon>Gammaproteobacteria</taxon>
        <taxon>Cellvibrionales</taxon>
        <taxon>Cellvibrionaceae</taxon>
        <taxon>Marinibactrum</taxon>
    </lineage>
</organism>
<evidence type="ECO:0000256" key="5">
    <source>
        <dbReference type="PIRNR" id="PIRNR005096"/>
    </source>
</evidence>
<dbReference type="CDD" id="cd09019">
    <property type="entry name" value="galactose_mutarotase_like"/>
    <property type="match status" value="1"/>
</dbReference>
<dbReference type="EMBL" id="BSPD01000061">
    <property type="protein sequence ID" value="GLS26779.1"/>
    <property type="molecule type" value="Genomic_DNA"/>
</dbReference>
<feature type="active site" description="Proton acceptor" evidence="6">
    <location>
        <position position="301"/>
    </location>
</feature>
<dbReference type="GO" id="GO:0006006">
    <property type="term" value="P:glucose metabolic process"/>
    <property type="evidence" value="ECO:0007669"/>
    <property type="project" value="TreeGrafter"/>
</dbReference>